<dbReference type="EC" id="2.7.8.-" evidence="11"/>
<keyword evidence="14" id="KW-1185">Reference proteome</keyword>
<evidence type="ECO:0000256" key="5">
    <source>
        <dbReference type="ARBA" id="ARBA00022737"/>
    </source>
</evidence>
<feature type="domain" description="PLD phosphodiesterase" evidence="12">
    <location>
        <begin position="217"/>
        <end position="244"/>
    </location>
</feature>
<feature type="active site" evidence="11">
    <location>
        <position position="398"/>
    </location>
</feature>
<feature type="domain" description="PLD phosphodiesterase" evidence="12">
    <location>
        <begin position="391"/>
        <end position="418"/>
    </location>
</feature>
<evidence type="ECO:0000313" key="13">
    <source>
        <dbReference type="EMBL" id="CAJ0819672.1"/>
    </source>
</evidence>
<name>A0ABM9K8J1_9RALS</name>
<feature type="transmembrane region" description="Helical" evidence="11">
    <location>
        <begin position="37"/>
        <end position="58"/>
    </location>
</feature>
<dbReference type="InterPro" id="IPR025202">
    <property type="entry name" value="PLD-like_dom"/>
</dbReference>
<reference evidence="13 14" key="1">
    <citation type="submission" date="2023-07" db="EMBL/GenBank/DDBJ databases">
        <authorList>
            <person name="Peeters C."/>
        </authorList>
    </citation>
    <scope>NUCLEOTIDE SEQUENCE [LARGE SCALE GENOMIC DNA]</scope>
    <source>
        <strain evidence="13 14">LMG 18101</strain>
    </source>
</reference>
<protein>
    <recommendedName>
        <fullName evidence="11">Cardiolipin synthase A</fullName>
        <shortName evidence="11">CL synthase</shortName>
        <ecNumber evidence="11">2.7.8.-</ecNumber>
    </recommendedName>
</protein>
<organism evidence="13 14">
    <name type="scientific">Ralstonia flaminis</name>
    <dbReference type="NCBI Taxonomy" id="3058597"/>
    <lineage>
        <taxon>Bacteria</taxon>
        <taxon>Pseudomonadati</taxon>
        <taxon>Pseudomonadota</taxon>
        <taxon>Betaproteobacteria</taxon>
        <taxon>Burkholderiales</taxon>
        <taxon>Burkholderiaceae</taxon>
        <taxon>Ralstonia</taxon>
    </lineage>
</organism>
<feature type="active site" evidence="11">
    <location>
        <position position="403"/>
    </location>
</feature>
<keyword evidence="5" id="KW-0677">Repeat</keyword>
<dbReference type="PANTHER" id="PTHR21248:SF22">
    <property type="entry name" value="PHOSPHOLIPASE D"/>
    <property type="match status" value="1"/>
</dbReference>
<keyword evidence="10 11" id="KW-1208">Phospholipid metabolism</keyword>
<keyword evidence="4 11" id="KW-0812">Transmembrane</keyword>
<evidence type="ECO:0000256" key="3">
    <source>
        <dbReference type="ARBA" id="ARBA00022679"/>
    </source>
</evidence>
<feature type="active site" evidence="11">
    <location>
        <position position="229"/>
    </location>
</feature>
<keyword evidence="2 11" id="KW-0444">Lipid biosynthesis</keyword>
<dbReference type="InterPro" id="IPR022924">
    <property type="entry name" value="Cardiolipin_synthase"/>
</dbReference>
<dbReference type="Pfam" id="PF13091">
    <property type="entry name" value="PLDc_2"/>
    <property type="match status" value="1"/>
</dbReference>
<evidence type="ECO:0000256" key="11">
    <source>
        <dbReference type="HAMAP-Rule" id="MF_00190"/>
    </source>
</evidence>
<feature type="active site" evidence="11">
    <location>
        <position position="222"/>
    </location>
</feature>
<keyword evidence="1 11" id="KW-1003">Cell membrane</keyword>
<gene>
    <name evidence="13" type="primary">ywiE</name>
    <name evidence="11" type="synonym">clsA</name>
    <name evidence="13" type="ORF">LMG18101_04027</name>
</gene>
<dbReference type="Pfam" id="PF00614">
    <property type="entry name" value="PLDc"/>
    <property type="match status" value="1"/>
</dbReference>
<comment type="caution">
    <text evidence="13">The sequence shown here is derived from an EMBL/GenBank/DDBJ whole genome shotgun (WGS) entry which is preliminary data.</text>
</comment>
<dbReference type="InterPro" id="IPR030840">
    <property type="entry name" value="CL_synthase_A"/>
</dbReference>
<dbReference type="PROSITE" id="PS50035">
    <property type="entry name" value="PLD"/>
    <property type="match status" value="2"/>
</dbReference>
<dbReference type="PANTHER" id="PTHR21248">
    <property type="entry name" value="CARDIOLIPIN SYNTHASE"/>
    <property type="match status" value="1"/>
</dbReference>
<comment type="subcellular location">
    <subcellularLocation>
        <location evidence="11">Cell membrane</location>
        <topology evidence="11">Multi-pass membrane protein</topology>
    </subcellularLocation>
</comment>
<feature type="active site" evidence="11">
    <location>
        <position position="396"/>
    </location>
</feature>
<dbReference type="SUPFAM" id="SSF56024">
    <property type="entry name" value="Phospholipase D/nuclease"/>
    <property type="match status" value="2"/>
</dbReference>
<comment type="similarity">
    <text evidence="11">Belongs to the phospholipase D family. Cardiolipin synthase subfamily. ClsA sub-subfamily.</text>
</comment>
<evidence type="ECO:0000256" key="4">
    <source>
        <dbReference type="ARBA" id="ARBA00022692"/>
    </source>
</evidence>
<evidence type="ECO:0000313" key="14">
    <source>
        <dbReference type="Proteomes" id="UP001189757"/>
    </source>
</evidence>
<evidence type="ECO:0000256" key="7">
    <source>
        <dbReference type="ARBA" id="ARBA00023098"/>
    </source>
</evidence>
<keyword evidence="6 11" id="KW-1133">Transmembrane helix</keyword>
<dbReference type="NCBIfam" id="TIGR04265">
    <property type="entry name" value="bac_cardiolipin"/>
    <property type="match status" value="1"/>
</dbReference>
<dbReference type="InterPro" id="IPR001736">
    <property type="entry name" value="PLipase_D/transphosphatidylase"/>
</dbReference>
<comment type="function">
    <text evidence="11">Catalyzes the reversible phosphatidyl group transfer from one phosphatidylglycerol molecule to another to form cardiolipin (CL) (diphosphatidylglycerol) and glycerol.</text>
</comment>
<keyword evidence="7 11" id="KW-0443">Lipid metabolism</keyword>
<dbReference type="Proteomes" id="UP001189757">
    <property type="component" value="Unassembled WGS sequence"/>
</dbReference>
<keyword evidence="3 11" id="KW-0808">Transferase</keyword>
<dbReference type="SMART" id="SM00155">
    <property type="entry name" value="PLDc"/>
    <property type="match status" value="2"/>
</dbReference>
<evidence type="ECO:0000256" key="9">
    <source>
        <dbReference type="ARBA" id="ARBA00023209"/>
    </source>
</evidence>
<dbReference type="Gene3D" id="3.30.870.10">
    <property type="entry name" value="Endonuclease Chain A"/>
    <property type="match status" value="2"/>
</dbReference>
<sequence length="478" mass="54023">MPTSTTAFFASLLFLVHCVGVFAAVHAVLTVRTSQGAIAWAISLVTLPEFTLIPYLIFGRSTFAGYVDARRFHNARLREITLSDDWRRLRDHESSVVEPQHACMQALPRLTGMPCRSHNRVRLLVNGAETFDAIFAAIPQARRVLIVQFFIVHDDTLGRRLAEAMLERARAGVCVYFLFDSIGCHALPRHYVQRLIDGGIHAKPFATHSGFVNRFQLNFRNHRKLVVVDGERAYVGGHNVGNEYLGERPPLSPWRDTHIEIVGAAVMDLQFTFAEDWYWAAKEVPQLLVPEQCPEENMVCQAVASGPADKQETCSLFFMEAIQSARKRLWITTPYFIPDEAVFAALRLAVLRGVDVRILIPSRPDHRVVFLASTLYAHQAIRAGVKIYRYLPGFLHQKVVLIDDDAAAVGSANLDNRSFRLNFEVMVMTADQRFASDVTRMLEADFAEATRIGRDEYERAHPLRRVIMHVAKLFAPIL</sequence>
<evidence type="ECO:0000256" key="8">
    <source>
        <dbReference type="ARBA" id="ARBA00023136"/>
    </source>
</evidence>
<dbReference type="RefSeq" id="WP_316682157.1">
    <property type="nucleotide sequence ID" value="NZ_CATZLL010000014.1"/>
</dbReference>
<accession>A0ABM9K8J1</accession>
<evidence type="ECO:0000256" key="1">
    <source>
        <dbReference type="ARBA" id="ARBA00022475"/>
    </source>
</evidence>
<evidence type="ECO:0000259" key="12">
    <source>
        <dbReference type="PROSITE" id="PS50035"/>
    </source>
</evidence>
<dbReference type="EMBL" id="CATZLL010000014">
    <property type="protein sequence ID" value="CAJ0819672.1"/>
    <property type="molecule type" value="Genomic_DNA"/>
</dbReference>
<evidence type="ECO:0000256" key="2">
    <source>
        <dbReference type="ARBA" id="ARBA00022516"/>
    </source>
</evidence>
<dbReference type="CDD" id="cd09161">
    <property type="entry name" value="PLDc_PaCLS_like_2"/>
    <property type="match status" value="1"/>
</dbReference>
<comment type="catalytic activity">
    <reaction evidence="11">
        <text>2 a 1,2-diacyl-sn-glycero-3-phospho-(1'-sn-glycerol) = a cardiolipin + glycerol</text>
        <dbReference type="Rhea" id="RHEA:31451"/>
        <dbReference type="ChEBI" id="CHEBI:17754"/>
        <dbReference type="ChEBI" id="CHEBI:62237"/>
        <dbReference type="ChEBI" id="CHEBI:64716"/>
    </reaction>
</comment>
<dbReference type="HAMAP" id="MF_00190">
    <property type="entry name" value="Cardiolipin_synth_ClsA"/>
    <property type="match status" value="1"/>
</dbReference>
<comment type="caution">
    <text evidence="11">Lacks conserved residue(s) required for the propagation of feature annotation.</text>
</comment>
<keyword evidence="8 11" id="KW-0472">Membrane</keyword>
<feature type="active site" evidence="11">
    <location>
        <position position="224"/>
    </location>
</feature>
<proteinExistence type="inferred from homology"/>
<dbReference type="GO" id="GO:0016740">
    <property type="term" value="F:transferase activity"/>
    <property type="evidence" value="ECO:0007669"/>
    <property type="project" value="UniProtKB-KW"/>
</dbReference>
<keyword evidence="9 11" id="KW-0594">Phospholipid biosynthesis</keyword>
<evidence type="ECO:0000256" key="10">
    <source>
        <dbReference type="ARBA" id="ARBA00023264"/>
    </source>
</evidence>
<evidence type="ECO:0000256" key="6">
    <source>
        <dbReference type="ARBA" id="ARBA00022989"/>
    </source>
</evidence>